<organism evidence="1 2">
    <name type="scientific">Bradyrhizobium erythrophlei</name>
    <dbReference type="NCBI Taxonomy" id="1437360"/>
    <lineage>
        <taxon>Bacteria</taxon>
        <taxon>Pseudomonadati</taxon>
        <taxon>Pseudomonadota</taxon>
        <taxon>Alphaproteobacteria</taxon>
        <taxon>Hyphomicrobiales</taxon>
        <taxon>Nitrobacteraceae</taxon>
        <taxon>Bradyrhizobium</taxon>
    </lineage>
</organism>
<evidence type="ECO:0000313" key="2">
    <source>
        <dbReference type="Proteomes" id="UP000190675"/>
    </source>
</evidence>
<evidence type="ECO:0000313" key="1">
    <source>
        <dbReference type="EMBL" id="SHG42713.1"/>
    </source>
</evidence>
<name>A0A1M5JRW2_9BRAD</name>
<dbReference type="AlphaFoldDB" id="A0A1M5JRW2"/>
<dbReference type="EMBL" id="LT670818">
    <property type="protein sequence ID" value="SHG42713.1"/>
    <property type="molecule type" value="Genomic_DNA"/>
</dbReference>
<sequence length="194" mass="22124">MTFHFERMSALFKFLIYVANHNFQLVLSDDQHDLGKSVPEETSDSASQINEHTAGKMDLERIEKKLREAQFFLDKMRDQESRAVGDRDPFDFYLSACLSAARTVDYRLKHEQPTYNGWRKNWDASLSPSEAGLVKFMIDDRNVEVHESGSSRTVKTEEIKIVGDTYSDKSGTFYVSGPPGCRHQSSINLATSSR</sequence>
<accession>A0A1M5JRW2</accession>
<proteinExistence type="predicted"/>
<dbReference type="Proteomes" id="UP000190675">
    <property type="component" value="Chromosome I"/>
</dbReference>
<gene>
    <name evidence="1" type="ORF">SAMN05444169_2410</name>
</gene>
<protein>
    <submittedName>
        <fullName evidence="1">Uncharacterized protein</fullName>
    </submittedName>
</protein>
<reference evidence="1 2" key="1">
    <citation type="submission" date="2016-11" db="EMBL/GenBank/DDBJ databases">
        <authorList>
            <person name="Jaros S."/>
            <person name="Januszkiewicz K."/>
            <person name="Wedrychowicz H."/>
        </authorList>
    </citation>
    <scope>NUCLEOTIDE SEQUENCE [LARGE SCALE GENOMIC DNA]</scope>
    <source>
        <strain evidence="1 2">GAS242</strain>
    </source>
</reference>